<comment type="caution">
    <text evidence="1">The sequence shown here is derived from an EMBL/GenBank/DDBJ whole genome shotgun (WGS) entry which is preliminary data.</text>
</comment>
<dbReference type="SUPFAM" id="SSF63825">
    <property type="entry name" value="YWTD domain"/>
    <property type="match status" value="1"/>
</dbReference>
<dbReference type="Proteomes" id="UP000176420">
    <property type="component" value="Unassembled WGS sequence"/>
</dbReference>
<protein>
    <submittedName>
        <fullName evidence="1">Uncharacterized protein</fullName>
    </submittedName>
</protein>
<reference evidence="1 2" key="1">
    <citation type="journal article" date="2016" name="Nat. Commun.">
        <title>Thousands of microbial genomes shed light on interconnected biogeochemical processes in an aquifer system.</title>
        <authorList>
            <person name="Anantharaman K."/>
            <person name="Brown C.T."/>
            <person name="Hug L.A."/>
            <person name="Sharon I."/>
            <person name="Castelle C.J."/>
            <person name="Probst A.J."/>
            <person name="Thomas B.C."/>
            <person name="Singh A."/>
            <person name="Wilkins M.J."/>
            <person name="Karaoz U."/>
            <person name="Brodie E.L."/>
            <person name="Williams K.H."/>
            <person name="Hubbard S.S."/>
            <person name="Banfield J.F."/>
        </authorList>
    </citation>
    <scope>NUCLEOTIDE SEQUENCE [LARGE SCALE GENOMIC DNA]</scope>
</reference>
<proteinExistence type="predicted"/>
<gene>
    <name evidence="1" type="ORF">A2319_00900</name>
</gene>
<evidence type="ECO:0000313" key="1">
    <source>
        <dbReference type="EMBL" id="OGY86761.1"/>
    </source>
</evidence>
<sequence>MKQRFFFFIIVGVVGLFFPFQKAGSAWNTPSCNPDEVGPTDVTCGVSAPLNVSDATQKKSGILEIQNTFRASKLVVNSNVGGTGNGSAEITASGSNTALTACNGSHCAYLAKDADLAALLQGAVSIQGATNIQGDTTIQGVTKIGTSSSPIGAGATALTIYESSQDRDALAINADGESVRGAQLNVSGQFSQGMIINIDGAESTGISLSAVEDYNDRQGITIDNFENGMYINNADTGINVNGGYRAISAASSTGDVGYFDSFGVGRAGVFMANSVNPSVFLKNSGTGIGLSLQSASGLGISAESSSNHAIYGLSQAGGTYYGGGFCGSGVSNCAYLGGAAYAASFQGRVNHTASIATYPLYKLTNTNTSANPGFGLRAITMSGSFTEKTPLQGTALDGQAKNGYGVHGYSLNNEGILGESQNNAGVSGKAEANGQSGVYGEFISTTNSGYGVYGKSQNGTGVKADSTTGTALQATALNGTGLSASGTVNAAEFVGNTTTSGRATAAQFLQTQRLKSPLSGTAITEDSARIGIVTTGFKNMVFDGGEIWTLINKTATETHLYRLGGSDMALSRDVTLTWATAGSTSELVQAANIGVRGVYFWNPAGEVYFWGRSSANPELLTQGSNQKITNTTSGVDTGDRVYIGTGNNAGVYYSTTLQDKNAASFSTIGNSLNTWGNIVDMLQDNSQQAYALNYIAGASAVSSVVRINSVTNQVDKIYNLPAGQRPYYMEFDGKYIWVTLQSTAYDSIARVDIVSGQVQEFYLTSDGTAGGTVQCSDPQGIAFDGVYVWLSCVGNNKLVRLSGDSGLLVKFDSSLYSLSVTGGSPMNNILFDGTYFWTSIANNTIHKYFSGQGSGSYSEPFFHRGVNMISTSGNVYCLRIIDNGDGTGSLLVESRGNSCSSVGVQ</sequence>
<name>A0A1G2BC82_9BACT</name>
<organism evidence="1 2">
    <name type="scientific">Candidatus Kerfeldbacteria bacterium RIFOXYB2_FULL_38_14</name>
    <dbReference type="NCBI Taxonomy" id="1798547"/>
    <lineage>
        <taxon>Bacteria</taxon>
        <taxon>Candidatus Kerfeldiibacteriota</taxon>
    </lineage>
</organism>
<dbReference type="EMBL" id="MHKI01000016">
    <property type="protein sequence ID" value="OGY86761.1"/>
    <property type="molecule type" value="Genomic_DNA"/>
</dbReference>
<evidence type="ECO:0000313" key="2">
    <source>
        <dbReference type="Proteomes" id="UP000176420"/>
    </source>
</evidence>
<dbReference type="AlphaFoldDB" id="A0A1G2BC82"/>
<accession>A0A1G2BC82</accession>